<evidence type="ECO:0000256" key="5">
    <source>
        <dbReference type="ARBA" id="ARBA00022023"/>
    </source>
</evidence>
<comment type="caution">
    <text evidence="16">The sequence shown here is derived from an EMBL/GenBank/DDBJ whole genome shotgun (WGS) entry which is preliminary data.</text>
</comment>
<dbReference type="Gene3D" id="1.10.1670.10">
    <property type="entry name" value="Helix-hairpin-Helix base-excision DNA repair enzymes (C-terminal)"/>
    <property type="match status" value="1"/>
</dbReference>
<evidence type="ECO:0000313" key="17">
    <source>
        <dbReference type="Proteomes" id="UP000024547"/>
    </source>
</evidence>
<dbReference type="Pfam" id="PF14815">
    <property type="entry name" value="NUDIX_4"/>
    <property type="match status" value="1"/>
</dbReference>
<keyword evidence="6" id="KW-0004">4Fe-4S</keyword>
<dbReference type="GO" id="GO:0046872">
    <property type="term" value="F:metal ion binding"/>
    <property type="evidence" value="ECO:0007669"/>
    <property type="project" value="UniProtKB-UniRule"/>
</dbReference>
<evidence type="ECO:0000256" key="11">
    <source>
        <dbReference type="ARBA" id="ARBA00023014"/>
    </source>
</evidence>
<dbReference type="PANTHER" id="PTHR42944">
    <property type="entry name" value="ADENINE DNA GLYCOSYLASE"/>
    <property type="match status" value="1"/>
</dbReference>
<keyword evidence="8 14" id="KW-0227">DNA damage</keyword>
<evidence type="ECO:0000256" key="14">
    <source>
        <dbReference type="RuleBase" id="RU365096"/>
    </source>
</evidence>
<dbReference type="Proteomes" id="UP000024547">
    <property type="component" value="Unassembled WGS sequence"/>
</dbReference>
<dbReference type="InterPro" id="IPR015797">
    <property type="entry name" value="NUDIX_hydrolase-like_dom_sf"/>
</dbReference>
<dbReference type="EMBL" id="AWFH01000061">
    <property type="protein sequence ID" value="KCZ58261.1"/>
    <property type="molecule type" value="Genomic_DNA"/>
</dbReference>
<dbReference type="InterPro" id="IPR000445">
    <property type="entry name" value="HhH_motif"/>
</dbReference>
<evidence type="ECO:0000256" key="13">
    <source>
        <dbReference type="ARBA" id="ARBA00023295"/>
    </source>
</evidence>
<dbReference type="OrthoDB" id="9802365at2"/>
<dbReference type="GO" id="GO:0032357">
    <property type="term" value="F:oxidized purine DNA binding"/>
    <property type="evidence" value="ECO:0007669"/>
    <property type="project" value="TreeGrafter"/>
</dbReference>
<dbReference type="InterPro" id="IPR023170">
    <property type="entry name" value="HhH_base_excis_C"/>
</dbReference>
<accession>A0A059DWT2</accession>
<keyword evidence="7" id="KW-0479">Metal-binding</keyword>
<organism evidence="16 17">
    <name type="scientific">Hyphomonas atlantica</name>
    <dbReference type="NCBI Taxonomy" id="1280948"/>
    <lineage>
        <taxon>Bacteria</taxon>
        <taxon>Pseudomonadati</taxon>
        <taxon>Pseudomonadota</taxon>
        <taxon>Alphaproteobacteria</taxon>
        <taxon>Hyphomonadales</taxon>
        <taxon>Hyphomonadaceae</taxon>
        <taxon>Hyphomonas</taxon>
    </lineage>
</organism>
<dbReference type="GO" id="GO:0006298">
    <property type="term" value="P:mismatch repair"/>
    <property type="evidence" value="ECO:0007669"/>
    <property type="project" value="TreeGrafter"/>
</dbReference>
<evidence type="ECO:0000256" key="8">
    <source>
        <dbReference type="ARBA" id="ARBA00022763"/>
    </source>
</evidence>
<evidence type="ECO:0000256" key="12">
    <source>
        <dbReference type="ARBA" id="ARBA00023204"/>
    </source>
</evidence>
<comment type="similarity">
    <text evidence="3 14">Belongs to the Nth/MutY family.</text>
</comment>
<keyword evidence="17" id="KW-1185">Reference proteome</keyword>
<dbReference type="InterPro" id="IPR044298">
    <property type="entry name" value="MIG/MutY"/>
</dbReference>
<evidence type="ECO:0000256" key="4">
    <source>
        <dbReference type="ARBA" id="ARBA00012045"/>
    </source>
</evidence>
<dbReference type="GO" id="GO:0034039">
    <property type="term" value="F:8-oxo-7,8-dihydroguanine DNA N-glycosylase activity"/>
    <property type="evidence" value="ECO:0007669"/>
    <property type="project" value="TreeGrafter"/>
</dbReference>
<dbReference type="CDD" id="cd00056">
    <property type="entry name" value="ENDO3c"/>
    <property type="match status" value="1"/>
</dbReference>
<evidence type="ECO:0000256" key="9">
    <source>
        <dbReference type="ARBA" id="ARBA00022801"/>
    </source>
</evidence>
<evidence type="ECO:0000313" key="16">
    <source>
        <dbReference type="EMBL" id="KCZ58261.1"/>
    </source>
</evidence>
<name>A0A059DWT2_9PROT</name>
<dbReference type="SMART" id="SM00478">
    <property type="entry name" value="ENDO3c"/>
    <property type="match status" value="1"/>
</dbReference>
<dbReference type="NCBIfam" id="TIGR01084">
    <property type="entry name" value="mutY"/>
    <property type="match status" value="1"/>
</dbReference>
<dbReference type="SUPFAM" id="SSF48150">
    <property type="entry name" value="DNA-glycosylase"/>
    <property type="match status" value="1"/>
</dbReference>
<dbReference type="CDD" id="cd03431">
    <property type="entry name" value="NUDIX_DNA_Glycosylase_C-MutY"/>
    <property type="match status" value="1"/>
</dbReference>
<evidence type="ECO:0000256" key="10">
    <source>
        <dbReference type="ARBA" id="ARBA00023004"/>
    </source>
</evidence>
<evidence type="ECO:0000256" key="2">
    <source>
        <dbReference type="ARBA" id="ARBA00002933"/>
    </source>
</evidence>
<comment type="catalytic activity">
    <reaction evidence="1 14">
        <text>Hydrolyzes free adenine bases from 7,8-dihydro-8-oxoguanine:adenine mismatched double-stranded DNA, leaving an apurinic site.</text>
        <dbReference type="EC" id="3.2.2.31"/>
    </reaction>
</comment>
<gene>
    <name evidence="16" type="ORF">HY36_10395</name>
</gene>
<dbReference type="PROSITE" id="PS01155">
    <property type="entry name" value="ENDONUCLEASE_III_2"/>
    <property type="match status" value="1"/>
</dbReference>
<keyword evidence="9" id="KW-0378">Hydrolase</keyword>
<dbReference type="InterPro" id="IPR003265">
    <property type="entry name" value="HhH-GPD_domain"/>
</dbReference>
<evidence type="ECO:0000256" key="7">
    <source>
        <dbReference type="ARBA" id="ARBA00022723"/>
    </source>
</evidence>
<dbReference type="GO" id="GO:0035485">
    <property type="term" value="F:adenine/guanine mispair binding"/>
    <property type="evidence" value="ECO:0007669"/>
    <property type="project" value="TreeGrafter"/>
</dbReference>
<comment type="cofactor">
    <cofactor evidence="14">
        <name>[4Fe-4S] cluster</name>
        <dbReference type="ChEBI" id="CHEBI:49883"/>
    </cofactor>
    <text evidence="14">Binds 1 [4Fe-4S] cluster.</text>
</comment>
<dbReference type="eggNOG" id="COG1194">
    <property type="taxonomic scope" value="Bacteria"/>
</dbReference>
<keyword evidence="13 14" id="KW-0326">Glycosidase</keyword>
<dbReference type="EC" id="3.2.2.31" evidence="4 14"/>
<dbReference type="Pfam" id="PF10576">
    <property type="entry name" value="EndIII_4Fe-2S"/>
    <property type="match status" value="1"/>
</dbReference>
<sequence>MAPAKHRDLNSLPGKLLPWFERHARDLPWRTLPADRAVGERPDPYRVWLCEIMMQQTTIPHGTPYFHAFTERWPSVEALAAAKDEDVMSAWAGLGYYARARNLLKCAREVTARGGFPETEAELRKLPGIGPYTAGAIAAIAFDQKAAAVDGNVDRVFARLLALKGEWAAEKKVIAETVRALVPEDRPGEFAEALMDLGATVCTPTKPNCLICPVSDLCAARAEGEPERYPIKPAKVAKPVRYGTAYVLRVKDQVLLVRRPDKGLLGGMLALPTEDWVEGGFAETRPPATAEWEDIGEVRHVFTHFALRFRVMRAEAARKPKIPGAIWTNANAVKGLPSVFEKAYKLALK</sequence>
<reference evidence="16 17" key="1">
    <citation type="journal article" date="2014" name="Antonie Van Leeuwenhoek">
        <title>Hyphomonas beringensis sp. nov. and Hyphomonas chukchiensis sp. nov., isolated from surface seawater of the Bering Sea and Chukchi Sea.</title>
        <authorList>
            <person name="Li C."/>
            <person name="Lai Q."/>
            <person name="Li G."/>
            <person name="Dong C."/>
            <person name="Wang J."/>
            <person name="Liao Y."/>
            <person name="Shao Z."/>
        </authorList>
    </citation>
    <scope>NUCLEOTIDE SEQUENCE [LARGE SCALE GENOMIC DNA]</scope>
    <source>
        <strain evidence="16 17">22II1-22F38</strain>
    </source>
</reference>
<protein>
    <recommendedName>
        <fullName evidence="5 14">Adenine DNA glycosylase</fullName>
        <ecNumber evidence="4 14">3.2.2.31</ecNumber>
    </recommendedName>
</protein>
<dbReference type="InterPro" id="IPR003651">
    <property type="entry name" value="Endonuclease3_FeS-loop_motif"/>
</dbReference>
<dbReference type="STRING" id="1280948.HY36_10395"/>
<evidence type="ECO:0000256" key="1">
    <source>
        <dbReference type="ARBA" id="ARBA00000843"/>
    </source>
</evidence>
<dbReference type="RefSeq" id="WP_035554788.1">
    <property type="nucleotide sequence ID" value="NZ_AWFH01000061.1"/>
</dbReference>
<keyword evidence="10 14" id="KW-0408">Iron</keyword>
<dbReference type="GO" id="GO:0051539">
    <property type="term" value="F:4 iron, 4 sulfur cluster binding"/>
    <property type="evidence" value="ECO:0007669"/>
    <property type="project" value="UniProtKB-UniRule"/>
</dbReference>
<dbReference type="GO" id="GO:0006284">
    <property type="term" value="P:base-excision repair"/>
    <property type="evidence" value="ECO:0007669"/>
    <property type="project" value="UniProtKB-UniRule"/>
</dbReference>
<evidence type="ECO:0000256" key="6">
    <source>
        <dbReference type="ARBA" id="ARBA00022485"/>
    </source>
</evidence>
<evidence type="ECO:0000256" key="3">
    <source>
        <dbReference type="ARBA" id="ARBA00008343"/>
    </source>
</evidence>
<feature type="domain" description="HhH-GPD" evidence="15">
    <location>
        <begin position="53"/>
        <end position="200"/>
    </location>
</feature>
<dbReference type="SUPFAM" id="SSF55811">
    <property type="entry name" value="Nudix"/>
    <property type="match status" value="1"/>
</dbReference>
<dbReference type="Pfam" id="PF00730">
    <property type="entry name" value="HhH-GPD"/>
    <property type="match status" value="1"/>
</dbReference>
<dbReference type="Gene3D" id="3.90.79.10">
    <property type="entry name" value="Nucleoside Triphosphate Pyrophosphohydrolase"/>
    <property type="match status" value="1"/>
</dbReference>
<dbReference type="PATRIC" id="fig|1280948.3.peg.3204"/>
<dbReference type="Gene3D" id="1.10.340.30">
    <property type="entry name" value="Hypothetical protein, domain 2"/>
    <property type="match status" value="1"/>
</dbReference>
<comment type="function">
    <text evidence="2">Adenine glycosylase active on G-A mispairs. MutY also corrects error-prone DNA synthesis past GO lesions which are due to the oxidatively damaged form of guanine: 7,8-dihydro-8-oxoguanine (8-oxo-dGTP).</text>
</comment>
<keyword evidence="12" id="KW-0234">DNA repair</keyword>
<dbReference type="PANTHER" id="PTHR42944:SF1">
    <property type="entry name" value="ADENINE DNA GLYCOSYLASE"/>
    <property type="match status" value="1"/>
</dbReference>
<dbReference type="InterPro" id="IPR029119">
    <property type="entry name" value="MutY_C"/>
</dbReference>
<proteinExistence type="inferred from homology"/>
<dbReference type="InterPro" id="IPR004036">
    <property type="entry name" value="Endonuclease-III-like_CS2"/>
</dbReference>
<dbReference type="Pfam" id="PF00633">
    <property type="entry name" value="HHH"/>
    <property type="match status" value="1"/>
</dbReference>
<dbReference type="InterPro" id="IPR005760">
    <property type="entry name" value="A/G_AdeGlyc_MutY"/>
</dbReference>
<dbReference type="GO" id="GO:0000701">
    <property type="term" value="F:purine-specific mismatch base pair DNA N-glycosylase activity"/>
    <property type="evidence" value="ECO:0007669"/>
    <property type="project" value="UniProtKB-EC"/>
</dbReference>
<dbReference type="InterPro" id="IPR011257">
    <property type="entry name" value="DNA_glycosylase"/>
</dbReference>
<dbReference type="SMART" id="SM00525">
    <property type="entry name" value="FES"/>
    <property type="match status" value="1"/>
</dbReference>
<evidence type="ECO:0000259" key="15">
    <source>
        <dbReference type="SMART" id="SM00478"/>
    </source>
</evidence>
<keyword evidence="11" id="KW-0411">Iron-sulfur</keyword>
<dbReference type="AlphaFoldDB" id="A0A059DWT2"/>